<dbReference type="Pfam" id="PF03637">
    <property type="entry name" value="Mob1_phocein"/>
    <property type="match status" value="1"/>
</dbReference>
<comment type="caution">
    <text evidence="3">The sequence shown here is derived from an EMBL/GenBank/DDBJ whole genome shotgun (WGS) entry which is preliminary data.</text>
</comment>
<feature type="binding site" evidence="1">
    <location>
        <position position="273"/>
    </location>
    <ligand>
        <name>Zn(2+)</name>
        <dbReference type="ChEBI" id="CHEBI:29105"/>
    </ligand>
</feature>
<dbReference type="STRING" id="56408.A0A1E5RNG7"/>
<dbReference type="InterPro" id="IPR036703">
    <property type="entry name" value="MOB_kinase_act_sf"/>
</dbReference>
<feature type="region of interest" description="Disordered" evidence="2">
    <location>
        <begin position="1"/>
        <end position="101"/>
    </location>
</feature>
<gene>
    <name evidence="3" type="ORF">AWRI3579_g832</name>
</gene>
<dbReference type="InterPro" id="IPR005301">
    <property type="entry name" value="MOB_kinase_act_fam"/>
</dbReference>
<evidence type="ECO:0000313" key="3">
    <source>
        <dbReference type="EMBL" id="OEJ88429.1"/>
    </source>
</evidence>
<sequence>MSFLQNFHLSPGQTIKPSRGFKFNSKQQNESPNGKRGEHDLEKAGYQDNMGYGTPTKANHNIDNNNNNNNNSNINPYGNFQPPITPRNFQQPSQYHNQNNFQQQHNNPAQIVDFNYTPTHQLPFISKNSTTQVSSHKDLKKIVATTLNSEAVLEQAVKLPKGEDLNEWFAVHNVDFYNHINMLYGTITEFCSPQSCPKMIATNEYEYLWNLYPGQPPVSVSAPKYVSCLMSWCQHYFDDETVFPTKENVPFPPNFVNKYVRPMLKRLFRVYAHIYCHHFNEIFEMNVHPLLNTSFRHFCLFTKHFQLLSDDDYGPLLELVNDLTSK</sequence>
<feature type="compositionally biased region" description="Polar residues" evidence="2">
    <location>
        <begin position="1"/>
        <end position="16"/>
    </location>
</feature>
<evidence type="ECO:0000256" key="2">
    <source>
        <dbReference type="SAM" id="MobiDB-lite"/>
    </source>
</evidence>
<dbReference type="OrthoDB" id="8170117at2759"/>
<dbReference type="AlphaFoldDB" id="A0A1E5RNG7"/>
<dbReference type="PANTHER" id="PTHR22599">
    <property type="entry name" value="MPS ONE BINDER KINASE ACTIVATOR-LIKE MOB"/>
    <property type="match status" value="1"/>
</dbReference>
<keyword evidence="1" id="KW-0862">Zinc</keyword>
<dbReference type="FunCoup" id="A0A1E5RNG7">
    <property type="interactions" value="553"/>
</dbReference>
<dbReference type="Proteomes" id="UP000095728">
    <property type="component" value="Unassembled WGS sequence"/>
</dbReference>
<dbReference type="EMBL" id="LPNM01000005">
    <property type="protein sequence ID" value="OEJ88429.1"/>
    <property type="molecule type" value="Genomic_DNA"/>
</dbReference>
<feature type="compositionally biased region" description="Low complexity" evidence="2">
    <location>
        <begin position="59"/>
        <end position="75"/>
    </location>
</feature>
<dbReference type="SMART" id="SM01388">
    <property type="entry name" value="Mob1_phocein"/>
    <property type="match status" value="1"/>
</dbReference>
<feature type="binding site" evidence="1">
    <location>
        <position position="191"/>
    </location>
    <ligand>
        <name>Zn(2+)</name>
        <dbReference type="ChEBI" id="CHEBI:29105"/>
    </ligand>
</feature>
<keyword evidence="4" id="KW-1185">Reference proteome</keyword>
<protein>
    <submittedName>
        <fullName evidence="3">DBF2 kinase activator protein MOB1</fullName>
    </submittedName>
</protein>
<feature type="binding site" evidence="1">
    <location>
        <position position="196"/>
    </location>
    <ligand>
        <name>Zn(2+)</name>
        <dbReference type="ChEBI" id="CHEBI:29105"/>
    </ligand>
</feature>
<accession>A0A1E5RNG7</accession>
<proteinExistence type="predicted"/>
<keyword evidence="1" id="KW-0479">Metal-binding</keyword>
<evidence type="ECO:0000313" key="4">
    <source>
        <dbReference type="Proteomes" id="UP000095728"/>
    </source>
</evidence>
<dbReference type="Gene3D" id="1.20.140.30">
    <property type="entry name" value="MOB kinase activator"/>
    <property type="match status" value="1"/>
</dbReference>
<name>A0A1E5RNG7_9ASCO</name>
<keyword evidence="3" id="KW-0418">Kinase</keyword>
<dbReference type="InParanoid" id="A0A1E5RNG7"/>
<feature type="binding site" evidence="1">
    <location>
        <position position="278"/>
    </location>
    <ligand>
        <name>Zn(2+)</name>
        <dbReference type="ChEBI" id="CHEBI:29105"/>
    </ligand>
</feature>
<keyword evidence="3" id="KW-0808">Transferase</keyword>
<organism evidence="3 4">
    <name type="scientific">Hanseniaspora osmophila</name>
    <dbReference type="NCBI Taxonomy" id="56408"/>
    <lineage>
        <taxon>Eukaryota</taxon>
        <taxon>Fungi</taxon>
        <taxon>Dikarya</taxon>
        <taxon>Ascomycota</taxon>
        <taxon>Saccharomycotina</taxon>
        <taxon>Saccharomycetes</taxon>
        <taxon>Saccharomycodales</taxon>
        <taxon>Saccharomycodaceae</taxon>
        <taxon>Hanseniaspora</taxon>
    </lineage>
</organism>
<dbReference type="GO" id="GO:0016301">
    <property type="term" value="F:kinase activity"/>
    <property type="evidence" value="ECO:0007669"/>
    <property type="project" value="UniProtKB-KW"/>
</dbReference>
<dbReference type="SUPFAM" id="SSF101152">
    <property type="entry name" value="Mob1/phocein"/>
    <property type="match status" value="1"/>
</dbReference>
<evidence type="ECO:0000256" key="1">
    <source>
        <dbReference type="PIRSR" id="PIRSR605301-1"/>
    </source>
</evidence>
<feature type="compositionally biased region" description="Basic and acidic residues" evidence="2">
    <location>
        <begin position="33"/>
        <end position="45"/>
    </location>
</feature>
<reference evidence="4" key="1">
    <citation type="journal article" date="2016" name="Genome Announc.">
        <title>Genome sequences of three species of Hanseniaspora isolated from spontaneous wine fermentations.</title>
        <authorList>
            <person name="Sternes P.R."/>
            <person name="Lee D."/>
            <person name="Kutyna D.R."/>
            <person name="Borneman A.R."/>
        </authorList>
    </citation>
    <scope>NUCLEOTIDE SEQUENCE [LARGE SCALE GENOMIC DNA]</scope>
    <source>
        <strain evidence="4">AWRI3579</strain>
    </source>
</reference>